<feature type="transmembrane region" description="Helical" evidence="1">
    <location>
        <begin position="6"/>
        <end position="28"/>
    </location>
</feature>
<dbReference type="EMBL" id="JNSL01000164">
    <property type="protein sequence ID" value="KGA13991.1"/>
    <property type="molecule type" value="Genomic_DNA"/>
</dbReference>
<keyword evidence="1" id="KW-0472">Membrane</keyword>
<gene>
    <name evidence="2" type="ORF">GM51_18305</name>
</gene>
<proteinExistence type="predicted"/>
<feature type="transmembrane region" description="Helical" evidence="1">
    <location>
        <begin position="40"/>
        <end position="58"/>
    </location>
</feature>
<accession>A0A094QI05</accession>
<evidence type="ECO:0000313" key="2">
    <source>
        <dbReference type="EMBL" id="KGA13991.1"/>
    </source>
</evidence>
<sequence length="203" mass="22277">MKLISLLRFATYPAIGILLGATLGALARGWMRIISDDPEFSWDGTLLIVGIFTVWGFTQGTVIGVRRITSRRWIVTLARVFGSVGLLALFFGAGAVMAPTVIFGGMAIHRKTWKSVARFLLGMIALIPVIVIAVQLNGELGWSWRWLIGIFFFIAIYGSLILASQKTFEKQIDGWRAPRRVKVFLAVGVMLAVALPSIGLGLR</sequence>
<feature type="transmembrane region" description="Helical" evidence="1">
    <location>
        <begin position="142"/>
        <end position="163"/>
    </location>
</feature>
<keyword evidence="1" id="KW-0812">Transmembrane</keyword>
<reference evidence="2" key="1">
    <citation type="submission" date="2014-06" db="EMBL/GenBank/DDBJ databases">
        <title>Key roles for freshwater Actinobacteria revealed by deep metagenomic sequencing.</title>
        <authorList>
            <person name="Ghai R."/>
            <person name="Mizuno C.M."/>
            <person name="Picazo A."/>
            <person name="Camacho A."/>
            <person name="Rodriguez-Valera F."/>
        </authorList>
    </citation>
    <scope>NUCLEOTIDE SEQUENCE</scope>
</reference>
<protein>
    <submittedName>
        <fullName evidence="2">Uncharacterized protein</fullName>
    </submittedName>
</protein>
<feature type="transmembrane region" description="Helical" evidence="1">
    <location>
        <begin position="116"/>
        <end position="136"/>
    </location>
</feature>
<dbReference type="AlphaFoldDB" id="A0A094QI05"/>
<organism evidence="2">
    <name type="scientific">freshwater metagenome</name>
    <dbReference type="NCBI Taxonomy" id="449393"/>
    <lineage>
        <taxon>unclassified sequences</taxon>
        <taxon>metagenomes</taxon>
        <taxon>ecological metagenomes</taxon>
    </lineage>
</organism>
<comment type="caution">
    <text evidence="2">The sequence shown here is derived from an EMBL/GenBank/DDBJ whole genome shotgun (WGS) entry which is preliminary data.</text>
</comment>
<feature type="transmembrane region" description="Helical" evidence="1">
    <location>
        <begin position="78"/>
        <end position="104"/>
    </location>
</feature>
<feature type="transmembrane region" description="Helical" evidence="1">
    <location>
        <begin position="183"/>
        <end position="202"/>
    </location>
</feature>
<keyword evidence="1" id="KW-1133">Transmembrane helix</keyword>
<evidence type="ECO:0000256" key="1">
    <source>
        <dbReference type="SAM" id="Phobius"/>
    </source>
</evidence>
<name>A0A094QI05_9ZZZZ</name>